<name>T1K9Y1_TETUR</name>
<evidence type="ECO:0000259" key="17">
    <source>
        <dbReference type="PROSITE" id="PS50214"/>
    </source>
</evidence>
<dbReference type="GO" id="GO:0006509">
    <property type="term" value="P:membrane protein ectodomain proteolysis"/>
    <property type="evidence" value="ECO:0007669"/>
    <property type="project" value="TreeGrafter"/>
</dbReference>
<sequence>MIFLPSFLAYLTVTLLIFGFVQSTNKVHPIEEFTFHQIIEPNFYNSQGAHLSSDSLKILPCSEFARLQFLLHNVTLSLDLKENHNLIPDNYFEQIHLNGSLVTHQKHQLKPSNHCHFQGSLSSDPDSFAALSIFRGTLSGIIYSTNESYHIHYDDSASKTLLFMSSHYKNIKNFKCGVEDASTDQSKQSFHSFRPKRSTDRKEPYRNNAKTRYVELVLVNDNKEYIECGRDRETVIEKNKQIANIVNALYNQLNIFVALVGVIIWSDHDEITLSTNGDTTLNNFLRYRKERLVPKHPNDNAQLITGTTFDAGVVGKALKGPICTYEFSGGVNTDHSHLISLVATTVAHELGHNFGMEHDTPECVCKDAEKCIMSHSSGAYSPRKWSSCSVKYLDDAFSRGMDFCLKNQPRMIIGPVCGNGFTEEGEECDCGLKDFCDNPCCDPSTCKLKTGAKCAIGICCDLSTCSVVKASSHQTCRPASGECDFPEYCDGSSELCPEDRYVQDGTECGSEEAFCLNGTCSSYNSQCKLLWGDSGAVSSTACYDQNRFGKPSGNCGFNRINKTYIPCSVSDTLCGMLHCTHTNERLEFGMYSAAILHKTFITQKEGDSKSVLACHSAVIDLGLETVDPGLVPNGAKCGENKMCLNQRCTPVEKIRGRISCPNDCSGNGLCDNKGMCHCMDGFAEPDCEQPLPRWYHLTLAMYIIFLCILPLTAFAAFIAYYFHSNIKTWWILRTRKANIKSRAKQSSISKVQHLTPRMDLKSLKISGPLSADQVEQKLVTSTTGLTTTTPAPSTTATTVLTTIGNGNSVPWATVVSPPVQVVKPLRSTNHVGPVSYPKPPRPTAPPLSAVAPARPAPPPPPLPSQRSSPSSKTASGRPNQPAPNRLTAGNLSRSTSLRSSTRTHLERPKHPPPKPPPIDQNEDNSSSDSSSDPPPSSNNSKDLQRPLMNNREEDDRKASSNDSIGQASFAARLAALQASFNASNKSSSHPPSSLSNQPQIKSKVGLVKDSDEQSTGNDKHLR</sequence>
<feature type="compositionally biased region" description="Low complexity" evidence="13">
    <location>
        <begin position="891"/>
        <end position="902"/>
    </location>
</feature>
<dbReference type="Pfam" id="PF01421">
    <property type="entry name" value="Reprolysin"/>
    <property type="match status" value="1"/>
</dbReference>
<dbReference type="PROSITE" id="PS50026">
    <property type="entry name" value="EGF_3"/>
    <property type="match status" value="1"/>
</dbReference>
<evidence type="ECO:0000256" key="15">
    <source>
        <dbReference type="SAM" id="SignalP"/>
    </source>
</evidence>
<reference evidence="19" key="2">
    <citation type="submission" date="2015-06" db="UniProtKB">
        <authorList>
            <consortium name="EnsemblMetazoa"/>
        </authorList>
    </citation>
    <scope>IDENTIFICATION</scope>
</reference>
<feature type="chain" id="PRO_5004591260" description="EGF-like domain-containing protein" evidence="15">
    <location>
        <begin position="24"/>
        <end position="1022"/>
    </location>
</feature>
<proteinExistence type="predicted"/>
<evidence type="ECO:0000256" key="11">
    <source>
        <dbReference type="PROSITE-ProRule" id="PRU00076"/>
    </source>
</evidence>
<keyword evidence="8 14" id="KW-0472">Membrane</keyword>
<feature type="region of interest" description="Disordered" evidence="13">
    <location>
        <begin position="981"/>
        <end position="1022"/>
    </location>
</feature>
<dbReference type="InterPro" id="IPR002870">
    <property type="entry name" value="Peptidase_M12B_N"/>
</dbReference>
<keyword evidence="7" id="KW-0482">Metalloprotease</keyword>
<evidence type="ECO:0000313" key="20">
    <source>
        <dbReference type="Proteomes" id="UP000015104"/>
    </source>
</evidence>
<dbReference type="EnsemblMetazoa" id="tetur07g06580.1">
    <property type="protein sequence ID" value="tetur07g06580.1"/>
    <property type="gene ID" value="tetur07g06580"/>
</dbReference>
<dbReference type="InterPro" id="IPR034027">
    <property type="entry name" value="Reprolysin_adamalysin"/>
</dbReference>
<evidence type="ECO:0000256" key="7">
    <source>
        <dbReference type="ARBA" id="ARBA00023049"/>
    </source>
</evidence>
<dbReference type="GO" id="GO:0016020">
    <property type="term" value="C:membrane"/>
    <property type="evidence" value="ECO:0007669"/>
    <property type="project" value="UniProtKB-SubCell"/>
</dbReference>
<evidence type="ECO:0000256" key="6">
    <source>
        <dbReference type="ARBA" id="ARBA00022989"/>
    </source>
</evidence>
<feature type="compositionally biased region" description="Pro residues" evidence="13">
    <location>
        <begin position="854"/>
        <end position="863"/>
    </location>
</feature>
<keyword evidence="11" id="KW-0245">EGF-like domain</keyword>
<keyword evidence="20" id="KW-1185">Reference proteome</keyword>
<dbReference type="OMA" id="SYMLEPC"/>
<feature type="disulfide bond" evidence="11">
    <location>
        <begin position="660"/>
        <end position="670"/>
    </location>
</feature>
<evidence type="ECO:0000256" key="8">
    <source>
        <dbReference type="ARBA" id="ARBA00023136"/>
    </source>
</evidence>
<feature type="compositionally biased region" description="Basic and acidic residues" evidence="13">
    <location>
        <begin position="1006"/>
        <end position="1022"/>
    </location>
</feature>
<evidence type="ECO:0000313" key="19">
    <source>
        <dbReference type="EnsemblMetazoa" id="tetur07g06580.1"/>
    </source>
</evidence>
<dbReference type="InterPro" id="IPR036436">
    <property type="entry name" value="Disintegrin_dom_sf"/>
</dbReference>
<evidence type="ECO:0000256" key="14">
    <source>
        <dbReference type="SAM" id="Phobius"/>
    </source>
</evidence>
<feature type="transmembrane region" description="Helical" evidence="14">
    <location>
        <begin position="694"/>
        <end position="722"/>
    </location>
</feature>
<dbReference type="Pfam" id="PF08516">
    <property type="entry name" value="ADAM_CR"/>
    <property type="match status" value="1"/>
</dbReference>
<dbReference type="Gene3D" id="3.40.390.10">
    <property type="entry name" value="Collagenase (Catalytic Domain)"/>
    <property type="match status" value="1"/>
</dbReference>
<dbReference type="PANTHER" id="PTHR11905:SF159">
    <property type="entry name" value="ADAM METALLOPROTEASE"/>
    <property type="match status" value="1"/>
</dbReference>
<evidence type="ECO:0000256" key="2">
    <source>
        <dbReference type="ARBA" id="ARBA00022670"/>
    </source>
</evidence>
<dbReference type="InterPro" id="IPR001590">
    <property type="entry name" value="Peptidase_M12B"/>
</dbReference>
<dbReference type="Gene3D" id="2.10.25.10">
    <property type="entry name" value="Laminin"/>
    <property type="match status" value="1"/>
</dbReference>
<dbReference type="PROSITE" id="PS50215">
    <property type="entry name" value="ADAM_MEPRO"/>
    <property type="match status" value="1"/>
</dbReference>
<evidence type="ECO:0000256" key="10">
    <source>
        <dbReference type="PROSITE-ProRule" id="PRU00068"/>
    </source>
</evidence>
<feature type="binding site" evidence="12">
    <location>
        <position position="358"/>
    </location>
    <ligand>
        <name>Zn(2+)</name>
        <dbReference type="ChEBI" id="CHEBI:29105"/>
        <note>catalytic</note>
    </ligand>
</feature>
<evidence type="ECO:0000256" key="9">
    <source>
        <dbReference type="ARBA" id="ARBA00023157"/>
    </source>
</evidence>
<keyword evidence="3 14" id="KW-0812">Transmembrane</keyword>
<evidence type="ECO:0000256" key="12">
    <source>
        <dbReference type="PROSITE-ProRule" id="PRU00276"/>
    </source>
</evidence>
<dbReference type="InterPro" id="IPR001762">
    <property type="entry name" value="Disintegrin_dom"/>
</dbReference>
<protein>
    <recommendedName>
        <fullName evidence="21">EGF-like domain-containing protein</fullName>
    </recommendedName>
</protein>
<dbReference type="KEGG" id="tut:107361828"/>
<feature type="domain" description="Disintegrin" evidence="17">
    <location>
        <begin position="414"/>
        <end position="504"/>
    </location>
</feature>
<feature type="region of interest" description="Disordered" evidence="13">
    <location>
        <begin position="187"/>
        <end position="206"/>
    </location>
</feature>
<evidence type="ECO:0000256" key="4">
    <source>
        <dbReference type="ARBA" id="ARBA00022801"/>
    </source>
</evidence>
<feature type="binding site" evidence="12">
    <location>
        <position position="348"/>
    </location>
    <ligand>
        <name>Zn(2+)</name>
        <dbReference type="ChEBI" id="CHEBI:29105"/>
        <note>catalytic</note>
    </ligand>
</feature>
<evidence type="ECO:0000256" key="5">
    <source>
        <dbReference type="ARBA" id="ARBA00022833"/>
    </source>
</evidence>
<evidence type="ECO:0000259" key="16">
    <source>
        <dbReference type="PROSITE" id="PS50026"/>
    </source>
</evidence>
<keyword evidence="2" id="KW-0645">Protease</keyword>
<dbReference type="PROSITE" id="PS50214">
    <property type="entry name" value="DISINTEGRIN_2"/>
    <property type="match status" value="1"/>
</dbReference>
<feature type="disulfide bond" evidence="11">
    <location>
        <begin position="678"/>
        <end position="687"/>
    </location>
</feature>
<feature type="disulfide bond" evidence="10">
    <location>
        <begin position="476"/>
        <end position="496"/>
    </location>
</feature>
<dbReference type="eggNOG" id="KOG3607">
    <property type="taxonomic scope" value="Eukaryota"/>
</dbReference>
<accession>T1K9Y1</accession>
<comment type="caution">
    <text evidence="11">Lacks conserved residue(s) required for the propagation of feature annotation.</text>
</comment>
<keyword evidence="4" id="KW-0378">Hydrolase</keyword>
<feature type="active site" evidence="12">
    <location>
        <position position="349"/>
    </location>
</feature>
<feature type="compositionally biased region" description="Low complexity" evidence="13">
    <location>
        <begin position="981"/>
        <end position="998"/>
    </location>
</feature>
<evidence type="ECO:0008006" key="21">
    <source>
        <dbReference type="Google" id="ProtNLM"/>
    </source>
</evidence>
<dbReference type="Pfam" id="PF00200">
    <property type="entry name" value="Disintegrin"/>
    <property type="match status" value="1"/>
</dbReference>
<dbReference type="EMBL" id="CAEY01001893">
    <property type="status" value="NOT_ANNOTATED_CDS"/>
    <property type="molecule type" value="Genomic_DNA"/>
</dbReference>
<dbReference type="HOGENOM" id="CLU_012714_3_0_1"/>
<dbReference type="Pfam" id="PF01562">
    <property type="entry name" value="Pep_M12B_propep"/>
    <property type="match status" value="1"/>
</dbReference>
<keyword evidence="5 12" id="KW-0862">Zinc</keyword>
<feature type="region of interest" description="Disordered" evidence="13">
    <location>
        <begin position="830"/>
        <end position="965"/>
    </location>
</feature>
<keyword evidence="6 14" id="KW-1133">Transmembrane helix</keyword>
<evidence type="ECO:0000259" key="18">
    <source>
        <dbReference type="PROSITE" id="PS50215"/>
    </source>
</evidence>
<reference evidence="20" key="1">
    <citation type="submission" date="2011-08" db="EMBL/GenBank/DDBJ databases">
        <authorList>
            <person name="Rombauts S."/>
        </authorList>
    </citation>
    <scope>NUCLEOTIDE SEQUENCE</scope>
    <source>
        <strain evidence="20">London</strain>
    </source>
</reference>
<feature type="domain" description="Peptidase M12B" evidence="18">
    <location>
        <begin position="212"/>
        <end position="409"/>
    </location>
</feature>
<dbReference type="InterPro" id="IPR024079">
    <property type="entry name" value="MetalloPept_cat_dom_sf"/>
</dbReference>
<dbReference type="GO" id="GO:0046872">
    <property type="term" value="F:metal ion binding"/>
    <property type="evidence" value="ECO:0007669"/>
    <property type="project" value="UniProtKB-KW"/>
</dbReference>
<dbReference type="PROSITE" id="PS01186">
    <property type="entry name" value="EGF_2"/>
    <property type="match status" value="1"/>
</dbReference>
<feature type="signal peptide" evidence="15">
    <location>
        <begin position="1"/>
        <end position="23"/>
    </location>
</feature>
<dbReference type="Proteomes" id="UP000015104">
    <property type="component" value="Unassembled WGS sequence"/>
</dbReference>
<keyword evidence="15" id="KW-0732">Signal</keyword>
<feature type="binding site" evidence="12">
    <location>
        <position position="352"/>
    </location>
    <ligand>
        <name>Zn(2+)</name>
        <dbReference type="ChEBI" id="CHEBI:29105"/>
        <note>catalytic</note>
    </ligand>
</feature>
<dbReference type="CDD" id="cd04269">
    <property type="entry name" value="ZnMc_adamalysin_II_like"/>
    <property type="match status" value="1"/>
</dbReference>
<feature type="domain" description="EGF-like" evidence="16">
    <location>
        <begin position="656"/>
        <end position="688"/>
    </location>
</feature>
<dbReference type="SUPFAM" id="SSF57552">
    <property type="entry name" value="Blood coagulation inhibitor (disintegrin)"/>
    <property type="match status" value="1"/>
</dbReference>
<dbReference type="GO" id="GO:0004222">
    <property type="term" value="F:metalloendopeptidase activity"/>
    <property type="evidence" value="ECO:0007669"/>
    <property type="project" value="InterPro"/>
</dbReference>
<dbReference type="Gene3D" id="4.10.70.10">
    <property type="entry name" value="Disintegrin domain"/>
    <property type="match status" value="1"/>
</dbReference>
<feature type="compositionally biased region" description="Pro residues" evidence="13">
    <location>
        <begin position="836"/>
        <end position="845"/>
    </location>
</feature>
<gene>
    <name evidence="19" type="primary">107361828</name>
</gene>
<dbReference type="SMART" id="SM00050">
    <property type="entry name" value="DISIN"/>
    <property type="match status" value="1"/>
</dbReference>
<dbReference type="SUPFAM" id="SSF55486">
    <property type="entry name" value="Metalloproteases ('zincins'), catalytic domain"/>
    <property type="match status" value="1"/>
</dbReference>
<organism evidence="19 20">
    <name type="scientific">Tetranychus urticae</name>
    <name type="common">Two-spotted spider mite</name>
    <dbReference type="NCBI Taxonomy" id="32264"/>
    <lineage>
        <taxon>Eukaryota</taxon>
        <taxon>Metazoa</taxon>
        <taxon>Ecdysozoa</taxon>
        <taxon>Arthropoda</taxon>
        <taxon>Chelicerata</taxon>
        <taxon>Arachnida</taxon>
        <taxon>Acari</taxon>
        <taxon>Acariformes</taxon>
        <taxon>Trombidiformes</taxon>
        <taxon>Prostigmata</taxon>
        <taxon>Eleutherengona</taxon>
        <taxon>Raphignathae</taxon>
        <taxon>Tetranychoidea</taxon>
        <taxon>Tetranychidae</taxon>
        <taxon>Tetranychus</taxon>
    </lineage>
</organism>
<evidence type="ECO:0000256" key="3">
    <source>
        <dbReference type="ARBA" id="ARBA00022692"/>
    </source>
</evidence>
<keyword evidence="12" id="KW-0479">Metal-binding</keyword>
<dbReference type="OrthoDB" id="5951731at2759"/>
<dbReference type="InterPro" id="IPR000742">
    <property type="entry name" value="EGF"/>
</dbReference>
<dbReference type="InterPro" id="IPR006586">
    <property type="entry name" value="ADAM_Cys-rich"/>
</dbReference>
<dbReference type="PANTHER" id="PTHR11905">
    <property type="entry name" value="ADAM A DISINTEGRIN AND METALLOPROTEASE DOMAIN"/>
    <property type="match status" value="1"/>
</dbReference>
<dbReference type="SMART" id="SM00608">
    <property type="entry name" value="ACR"/>
    <property type="match status" value="1"/>
</dbReference>
<evidence type="ECO:0000256" key="1">
    <source>
        <dbReference type="ARBA" id="ARBA00004167"/>
    </source>
</evidence>
<feature type="compositionally biased region" description="Basic and acidic residues" evidence="13">
    <location>
        <begin position="950"/>
        <end position="959"/>
    </location>
</feature>
<comment type="subcellular location">
    <subcellularLocation>
        <location evidence="1">Membrane</location>
        <topology evidence="1">Single-pass membrane protein</topology>
    </subcellularLocation>
</comment>
<keyword evidence="9 11" id="KW-1015">Disulfide bond</keyword>
<dbReference type="AlphaFoldDB" id="T1K9Y1"/>
<evidence type="ECO:0000256" key="13">
    <source>
        <dbReference type="SAM" id="MobiDB-lite"/>
    </source>
</evidence>
<dbReference type="FunFam" id="3.40.390.10:FF:000002">
    <property type="entry name" value="Disintegrin and metalloproteinase domain-containing protein 22"/>
    <property type="match status" value="1"/>
</dbReference>